<comment type="caution">
    <text evidence="3">The sequence shown here is derived from an EMBL/GenBank/DDBJ whole genome shotgun (WGS) entry which is preliminary data.</text>
</comment>
<dbReference type="GO" id="GO:0006310">
    <property type="term" value="P:DNA recombination"/>
    <property type="evidence" value="ECO:0007669"/>
    <property type="project" value="UniProtKB-KW"/>
</dbReference>
<reference evidence="3" key="1">
    <citation type="submission" date="2020-08" db="EMBL/GenBank/DDBJ databases">
        <title>Plant Genome Project.</title>
        <authorList>
            <person name="Zhang R.-G."/>
        </authorList>
    </citation>
    <scope>NUCLEOTIDE SEQUENCE</scope>
    <source>
        <strain evidence="3">WSP0</strain>
        <tissue evidence="3">Leaf</tissue>
    </source>
</reference>
<keyword evidence="1" id="KW-0067">ATP-binding</keyword>
<comment type="cofactor">
    <cofactor evidence="1">
        <name>Mg(2+)</name>
        <dbReference type="ChEBI" id="CHEBI:18420"/>
    </cofactor>
</comment>
<evidence type="ECO:0000313" key="4">
    <source>
        <dbReference type="Proteomes" id="UP000823749"/>
    </source>
</evidence>
<keyword evidence="1" id="KW-0378">Hydrolase</keyword>
<dbReference type="Pfam" id="PF05970">
    <property type="entry name" value="PIF1"/>
    <property type="match status" value="1"/>
</dbReference>
<keyword evidence="1" id="KW-0347">Helicase</keyword>
<keyword evidence="1" id="KW-0233">DNA recombination</keyword>
<dbReference type="PANTHER" id="PTHR10492:SF57">
    <property type="entry name" value="ATP-DEPENDENT DNA HELICASE"/>
    <property type="match status" value="1"/>
</dbReference>
<dbReference type="GO" id="GO:0005524">
    <property type="term" value="F:ATP binding"/>
    <property type="evidence" value="ECO:0007669"/>
    <property type="project" value="UniProtKB-KW"/>
</dbReference>
<comment type="catalytic activity">
    <reaction evidence="1">
        <text>ATP + H2O = ADP + phosphate + H(+)</text>
        <dbReference type="Rhea" id="RHEA:13065"/>
        <dbReference type="ChEBI" id="CHEBI:15377"/>
        <dbReference type="ChEBI" id="CHEBI:15378"/>
        <dbReference type="ChEBI" id="CHEBI:30616"/>
        <dbReference type="ChEBI" id="CHEBI:43474"/>
        <dbReference type="ChEBI" id="CHEBI:456216"/>
        <dbReference type="EC" id="5.6.2.3"/>
    </reaction>
</comment>
<dbReference type="GO" id="GO:0016787">
    <property type="term" value="F:hydrolase activity"/>
    <property type="evidence" value="ECO:0007669"/>
    <property type="project" value="UniProtKB-KW"/>
</dbReference>
<dbReference type="Proteomes" id="UP000823749">
    <property type="component" value="Chromosome 2"/>
</dbReference>
<feature type="domain" description="DNA helicase Pif1-like DEAD-box helicase" evidence="2">
    <location>
        <begin position="1"/>
        <end position="93"/>
    </location>
</feature>
<keyword evidence="1" id="KW-0227">DNA damage</keyword>
<dbReference type="GO" id="GO:0043139">
    <property type="term" value="F:5'-3' DNA helicase activity"/>
    <property type="evidence" value="ECO:0007669"/>
    <property type="project" value="UniProtKB-EC"/>
</dbReference>
<sequence>MQHKYCVEAVDRTLRDIRDNPKPFGGITVVLGGDFRQILPVVPKGVREEIVNASLRRFDLWDDICVLTLNLNMRLNTTDPANAAFADILMEVGTNPQEVVQLPSTIGLRSRSLEAQKDQ</sequence>
<dbReference type="InterPro" id="IPR010285">
    <property type="entry name" value="DNA_helicase_pif1-like_DEAD"/>
</dbReference>
<keyword evidence="4" id="KW-1185">Reference proteome</keyword>
<dbReference type="SUPFAM" id="SSF52540">
    <property type="entry name" value="P-loop containing nucleoside triphosphate hydrolases"/>
    <property type="match status" value="1"/>
</dbReference>
<gene>
    <name evidence="3" type="ORF">RHGRI_005140</name>
</gene>
<evidence type="ECO:0000256" key="1">
    <source>
        <dbReference type="RuleBase" id="RU363044"/>
    </source>
</evidence>
<organism evidence="3 4">
    <name type="scientific">Rhododendron griersonianum</name>
    <dbReference type="NCBI Taxonomy" id="479676"/>
    <lineage>
        <taxon>Eukaryota</taxon>
        <taxon>Viridiplantae</taxon>
        <taxon>Streptophyta</taxon>
        <taxon>Embryophyta</taxon>
        <taxon>Tracheophyta</taxon>
        <taxon>Spermatophyta</taxon>
        <taxon>Magnoliopsida</taxon>
        <taxon>eudicotyledons</taxon>
        <taxon>Gunneridae</taxon>
        <taxon>Pentapetalae</taxon>
        <taxon>asterids</taxon>
        <taxon>Ericales</taxon>
        <taxon>Ericaceae</taxon>
        <taxon>Ericoideae</taxon>
        <taxon>Rhodoreae</taxon>
        <taxon>Rhododendron</taxon>
    </lineage>
</organism>
<dbReference type="AlphaFoldDB" id="A0AAV6LB55"/>
<comment type="similarity">
    <text evidence="1">Belongs to the helicase family.</text>
</comment>
<keyword evidence="1" id="KW-0234">DNA repair</keyword>
<dbReference type="GO" id="GO:0006281">
    <property type="term" value="P:DNA repair"/>
    <property type="evidence" value="ECO:0007669"/>
    <property type="project" value="UniProtKB-KW"/>
</dbReference>
<name>A0AAV6LB55_9ERIC</name>
<protein>
    <recommendedName>
        <fullName evidence="1">ATP-dependent DNA helicase</fullName>
        <ecNumber evidence="1">5.6.2.3</ecNumber>
    </recommendedName>
</protein>
<evidence type="ECO:0000313" key="3">
    <source>
        <dbReference type="EMBL" id="KAG5562313.1"/>
    </source>
</evidence>
<keyword evidence="1" id="KW-0547">Nucleotide-binding</keyword>
<proteinExistence type="inferred from homology"/>
<evidence type="ECO:0000259" key="2">
    <source>
        <dbReference type="Pfam" id="PF05970"/>
    </source>
</evidence>
<accession>A0AAV6LB55</accession>
<dbReference type="EMBL" id="JACTNZ010000002">
    <property type="protein sequence ID" value="KAG5562313.1"/>
    <property type="molecule type" value="Genomic_DNA"/>
</dbReference>
<dbReference type="GO" id="GO:0000723">
    <property type="term" value="P:telomere maintenance"/>
    <property type="evidence" value="ECO:0007669"/>
    <property type="project" value="InterPro"/>
</dbReference>
<dbReference type="EC" id="5.6.2.3" evidence="1"/>
<dbReference type="PANTHER" id="PTHR10492">
    <property type="match status" value="1"/>
</dbReference>
<dbReference type="InterPro" id="IPR027417">
    <property type="entry name" value="P-loop_NTPase"/>
</dbReference>